<dbReference type="AlphaFoldDB" id="L7JV15"/>
<dbReference type="Gene3D" id="1.10.8.60">
    <property type="match status" value="1"/>
</dbReference>
<sequence length="146" mass="17532">MLEFSYKAQKQKIITISNNLLFDSDLLIFKPYTKEEILHIVRKKLECERISDEIIEYITLRERNDLRKIICACDELLLKNSEEISLKDIVVKKKRKESIHQEIIHDLKNSFRVKDEAFKNYLKRCKELNVDSLNRSDFTSVYENFE</sequence>
<dbReference type="Proteomes" id="UP000011185">
    <property type="component" value="Unassembled WGS sequence"/>
</dbReference>
<organism evidence="1 2">
    <name type="scientific">Trachipleistophora hominis</name>
    <name type="common">Microsporidian parasite</name>
    <dbReference type="NCBI Taxonomy" id="72359"/>
    <lineage>
        <taxon>Eukaryota</taxon>
        <taxon>Fungi</taxon>
        <taxon>Fungi incertae sedis</taxon>
        <taxon>Microsporidia</taxon>
        <taxon>Pleistophoridae</taxon>
        <taxon>Trachipleistophora</taxon>
    </lineage>
</organism>
<keyword evidence="2" id="KW-1185">Reference proteome</keyword>
<evidence type="ECO:0000313" key="1">
    <source>
        <dbReference type="EMBL" id="ELQ74602.1"/>
    </source>
</evidence>
<gene>
    <name evidence="1" type="ORF">THOM_2516</name>
</gene>
<accession>L7JV15</accession>
<dbReference type="EMBL" id="JH994035">
    <property type="protein sequence ID" value="ELQ74602.1"/>
    <property type="molecule type" value="Genomic_DNA"/>
</dbReference>
<protein>
    <submittedName>
        <fullName evidence="1">Uncharacterized protein</fullName>
    </submittedName>
</protein>
<reference evidence="1 2" key="1">
    <citation type="journal article" date="2012" name="PLoS Pathog.">
        <title>The genome of the obligate intracellular parasite Trachipleistophora hominis: new insights into microsporidian genome dynamics and reductive evolution.</title>
        <authorList>
            <person name="Heinz E."/>
            <person name="Williams T.A."/>
            <person name="Nakjang S."/>
            <person name="Noel C.J."/>
            <person name="Swan D.C."/>
            <person name="Goldberg A.V."/>
            <person name="Harris S.R."/>
            <person name="Weinmaier T."/>
            <person name="Markert S."/>
            <person name="Becher D."/>
            <person name="Bernhardt J."/>
            <person name="Dagan T."/>
            <person name="Hacker C."/>
            <person name="Lucocq J.M."/>
            <person name="Schweder T."/>
            <person name="Rattei T."/>
            <person name="Hall N."/>
            <person name="Hirt R.P."/>
            <person name="Embley T.M."/>
        </authorList>
    </citation>
    <scope>NUCLEOTIDE SEQUENCE [LARGE SCALE GENOMIC DNA]</scope>
</reference>
<dbReference type="HOGENOM" id="CLU_1778767_0_0_1"/>
<dbReference type="VEuPathDB" id="MicrosporidiaDB:THOM_2516"/>
<proteinExistence type="predicted"/>
<name>L7JV15_TRAHO</name>
<evidence type="ECO:0000313" key="2">
    <source>
        <dbReference type="Proteomes" id="UP000011185"/>
    </source>
</evidence>
<dbReference type="InParanoid" id="L7JV15"/>
<dbReference type="OrthoDB" id="1926878at2759"/>